<gene>
    <name evidence="7" type="ORF">METZ01_LOCUS508041</name>
</gene>
<protein>
    <recommendedName>
        <fullName evidence="6">Peptidase M20 dimerisation domain-containing protein</fullName>
    </recommendedName>
</protein>
<name>A0A383EEB3_9ZZZZ</name>
<feature type="domain" description="Peptidase M20 dimerisation" evidence="6">
    <location>
        <begin position="2"/>
        <end position="100"/>
    </location>
</feature>
<comment type="similarity">
    <text evidence="2">Belongs to the peptidase M20A family.</text>
</comment>
<dbReference type="SUPFAM" id="SSF55031">
    <property type="entry name" value="Bacterial exopeptidase dimerisation domain"/>
    <property type="match status" value="1"/>
</dbReference>
<evidence type="ECO:0000259" key="6">
    <source>
        <dbReference type="Pfam" id="PF07687"/>
    </source>
</evidence>
<dbReference type="AlphaFoldDB" id="A0A383EEB3"/>
<keyword evidence="4" id="KW-0378">Hydrolase</keyword>
<accession>A0A383EEB3</accession>
<dbReference type="Gene3D" id="3.30.70.360">
    <property type="match status" value="1"/>
</dbReference>
<evidence type="ECO:0000256" key="4">
    <source>
        <dbReference type="ARBA" id="ARBA00022801"/>
    </source>
</evidence>
<dbReference type="InterPro" id="IPR050072">
    <property type="entry name" value="Peptidase_M20A"/>
</dbReference>
<dbReference type="EMBL" id="UINC01225216">
    <property type="protein sequence ID" value="SVE55187.1"/>
    <property type="molecule type" value="Genomic_DNA"/>
</dbReference>
<dbReference type="GO" id="GO:0016787">
    <property type="term" value="F:hydrolase activity"/>
    <property type="evidence" value="ECO:0007669"/>
    <property type="project" value="UniProtKB-KW"/>
</dbReference>
<proteinExistence type="inferred from homology"/>
<dbReference type="SUPFAM" id="SSF53187">
    <property type="entry name" value="Zn-dependent exopeptidases"/>
    <property type="match status" value="1"/>
</dbReference>
<keyword evidence="5" id="KW-0862">Zinc</keyword>
<dbReference type="GO" id="GO:0046872">
    <property type="term" value="F:metal ion binding"/>
    <property type="evidence" value="ECO:0007669"/>
    <property type="project" value="UniProtKB-KW"/>
</dbReference>
<dbReference type="InterPro" id="IPR036264">
    <property type="entry name" value="Bact_exopeptidase_dim_dom"/>
</dbReference>
<dbReference type="InterPro" id="IPR011650">
    <property type="entry name" value="Peptidase_M20_dimer"/>
</dbReference>
<dbReference type="PANTHER" id="PTHR43808">
    <property type="entry name" value="ACETYLORNITHINE DEACETYLASE"/>
    <property type="match status" value="1"/>
</dbReference>
<reference evidence="7" key="1">
    <citation type="submission" date="2018-05" db="EMBL/GenBank/DDBJ databases">
        <authorList>
            <person name="Lanie J.A."/>
            <person name="Ng W.-L."/>
            <person name="Kazmierczak K.M."/>
            <person name="Andrzejewski T.M."/>
            <person name="Davidsen T.M."/>
            <person name="Wayne K.J."/>
            <person name="Tettelin H."/>
            <person name="Glass J.I."/>
            <person name="Rusch D."/>
            <person name="Podicherti R."/>
            <person name="Tsui H.-C.T."/>
            <person name="Winkler M.E."/>
        </authorList>
    </citation>
    <scope>NUCLEOTIDE SEQUENCE</scope>
</reference>
<organism evidence="7">
    <name type="scientific">marine metagenome</name>
    <dbReference type="NCBI Taxonomy" id="408172"/>
    <lineage>
        <taxon>unclassified sequences</taxon>
        <taxon>metagenomes</taxon>
        <taxon>ecological metagenomes</taxon>
    </lineage>
</organism>
<comment type="cofactor">
    <cofactor evidence="1">
        <name>Zn(2+)</name>
        <dbReference type="ChEBI" id="CHEBI:29105"/>
    </cofactor>
</comment>
<keyword evidence="3" id="KW-0479">Metal-binding</keyword>
<evidence type="ECO:0000256" key="5">
    <source>
        <dbReference type="ARBA" id="ARBA00022833"/>
    </source>
</evidence>
<feature type="non-terminal residue" evidence="7">
    <location>
        <position position="1"/>
    </location>
</feature>
<dbReference type="Gene3D" id="3.40.630.10">
    <property type="entry name" value="Zn peptidases"/>
    <property type="match status" value="1"/>
</dbReference>
<dbReference type="PANTHER" id="PTHR43808:SF8">
    <property type="entry name" value="PEPTIDASE M20 DIMERISATION DOMAIN-CONTAINING PROTEIN"/>
    <property type="match status" value="1"/>
</dbReference>
<evidence type="ECO:0000313" key="7">
    <source>
        <dbReference type="EMBL" id="SVE55187.1"/>
    </source>
</evidence>
<evidence type="ECO:0000256" key="2">
    <source>
        <dbReference type="ARBA" id="ARBA00006247"/>
    </source>
</evidence>
<evidence type="ECO:0000256" key="1">
    <source>
        <dbReference type="ARBA" id="ARBA00001947"/>
    </source>
</evidence>
<dbReference type="Pfam" id="PF07687">
    <property type="entry name" value="M20_dimer"/>
    <property type="match status" value="1"/>
</dbReference>
<sequence length="204" mass="21671">ARGWLRLKLTVRGQAAHTGDPAGQGVNAVHAMAQVITGITALEIGQARTDFFDFGSALNVAQICGGVAINMVPDHCEALLDIRLIPDQDPDQVLAQIHQVGKVAGADYTIDILQQEQAYLTDPQNSFVQLLHDTACRILPEPIPLVASGQGSVGNVVSESGIPIINAFGAACGNAHAPNEWIDTTTVEPVYQIYRQSIANFAAH</sequence>
<evidence type="ECO:0000256" key="3">
    <source>
        <dbReference type="ARBA" id="ARBA00022723"/>
    </source>
</evidence>